<dbReference type="EMBL" id="JBHSSJ010000002">
    <property type="protein sequence ID" value="MFC6274421.1"/>
    <property type="molecule type" value="Genomic_DNA"/>
</dbReference>
<keyword evidence="2" id="KW-1133">Transmembrane helix</keyword>
<sequence>MKWRRLPRWFRDTIAVVGAMSVLLIIYDAMFAKHVDWRLVPLQILLALVAVSLWSYFSYRSQAKRKAEEAKQAAEKRARAKAREKRAALAAKEAAQVSERNRSRNQARQQHRE</sequence>
<gene>
    <name evidence="3" type="ORF">ACFQET_02705</name>
</gene>
<keyword evidence="4" id="KW-1185">Reference proteome</keyword>
<comment type="caution">
    <text evidence="3">The sequence shown here is derived from an EMBL/GenBank/DDBJ whole genome shotgun (WGS) entry which is preliminary data.</text>
</comment>
<proteinExistence type="predicted"/>
<accession>A0ABW1TKU3</accession>
<keyword evidence="2" id="KW-0812">Transmembrane</keyword>
<reference evidence="4" key="1">
    <citation type="journal article" date="2019" name="Int. J. Syst. Evol. Microbiol.">
        <title>The Global Catalogue of Microorganisms (GCM) 10K type strain sequencing project: providing services to taxonomists for standard genome sequencing and annotation.</title>
        <authorList>
            <consortium name="The Broad Institute Genomics Platform"/>
            <consortium name="The Broad Institute Genome Sequencing Center for Infectious Disease"/>
            <person name="Wu L."/>
            <person name="Ma J."/>
        </authorList>
    </citation>
    <scope>NUCLEOTIDE SEQUENCE [LARGE SCALE GENOMIC DNA]</scope>
    <source>
        <strain evidence="4">CCM 8907</strain>
    </source>
</reference>
<protein>
    <submittedName>
        <fullName evidence="3">Uncharacterized protein</fullName>
    </submittedName>
</protein>
<feature type="transmembrane region" description="Helical" evidence="2">
    <location>
        <begin position="9"/>
        <end position="27"/>
    </location>
</feature>
<keyword evidence="2" id="KW-0472">Membrane</keyword>
<dbReference type="Proteomes" id="UP001596191">
    <property type="component" value="Unassembled WGS sequence"/>
</dbReference>
<name>A0ABW1TKU3_9LACO</name>
<organism evidence="3 4">
    <name type="scientific">Levilactobacillus tangyuanensis</name>
    <dbReference type="NCBI Taxonomy" id="2486021"/>
    <lineage>
        <taxon>Bacteria</taxon>
        <taxon>Bacillati</taxon>
        <taxon>Bacillota</taxon>
        <taxon>Bacilli</taxon>
        <taxon>Lactobacillales</taxon>
        <taxon>Lactobacillaceae</taxon>
        <taxon>Levilactobacillus</taxon>
    </lineage>
</organism>
<dbReference type="RefSeq" id="WP_125639351.1">
    <property type="nucleotide sequence ID" value="NZ_JBHSSJ010000002.1"/>
</dbReference>
<evidence type="ECO:0000313" key="4">
    <source>
        <dbReference type="Proteomes" id="UP001596191"/>
    </source>
</evidence>
<feature type="transmembrane region" description="Helical" evidence="2">
    <location>
        <begin position="39"/>
        <end position="57"/>
    </location>
</feature>
<evidence type="ECO:0000313" key="3">
    <source>
        <dbReference type="EMBL" id="MFC6274421.1"/>
    </source>
</evidence>
<evidence type="ECO:0000256" key="1">
    <source>
        <dbReference type="SAM" id="MobiDB-lite"/>
    </source>
</evidence>
<feature type="region of interest" description="Disordered" evidence="1">
    <location>
        <begin position="70"/>
        <end position="113"/>
    </location>
</feature>
<evidence type="ECO:0000256" key="2">
    <source>
        <dbReference type="SAM" id="Phobius"/>
    </source>
</evidence>
<feature type="compositionally biased region" description="Basic residues" evidence="1">
    <location>
        <begin position="103"/>
        <end position="113"/>
    </location>
</feature>